<feature type="domain" description="Carbohydrate kinase PfkB" evidence="4">
    <location>
        <begin position="47"/>
        <end position="326"/>
    </location>
</feature>
<gene>
    <name evidence="5" type="ORF">FYJ51_06265</name>
</gene>
<dbReference type="GO" id="GO:0005829">
    <property type="term" value="C:cytosol"/>
    <property type="evidence" value="ECO:0007669"/>
    <property type="project" value="TreeGrafter"/>
</dbReference>
<dbReference type="InterPro" id="IPR011611">
    <property type="entry name" value="PfkB_dom"/>
</dbReference>
<dbReference type="GO" id="GO:0016301">
    <property type="term" value="F:kinase activity"/>
    <property type="evidence" value="ECO:0007669"/>
    <property type="project" value="UniProtKB-KW"/>
</dbReference>
<accession>A0A7X2TGH3</accession>
<organism evidence="5 6">
    <name type="scientific">Stecheria intestinalis</name>
    <dbReference type="NCBI Taxonomy" id="2606630"/>
    <lineage>
        <taxon>Bacteria</taxon>
        <taxon>Bacillati</taxon>
        <taxon>Bacillota</taxon>
        <taxon>Erysipelotrichia</taxon>
        <taxon>Erysipelotrichales</taxon>
        <taxon>Erysipelotrichaceae</taxon>
        <taxon>Stecheria</taxon>
    </lineage>
</organism>
<dbReference type="EMBL" id="VUMN01000012">
    <property type="protein sequence ID" value="MSS58506.1"/>
    <property type="molecule type" value="Genomic_DNA"/>
</dbReference>
<dbReference type="SUPFAM" id="SSF53613">
    <property type="entry name" value="Ribokinase-like"/>
    <property type="match status" value="1"/>
</dbReference>
<dbReference type="Gene3D" id="3.40.1190.20">
    <property type="match status" value="1"/>
</dbReference>
<proteinExistence type="predicted"/>
<dbReference type="PANTHER" id="PTHR10584:SF157">
    <property type="entry name" value="SULFOFRUCTOSE KINASE"/>
    <property type="match status" value="1"/>
</dbReference>
<evidence type="ECO:0000256" key="1">
    <source>
        <dbReference type="ARBA" id="ARBA00022679"/>
    </source>
</evidence>
<dbReference type="InterPro" id="IPR029056">
    <property type="entry name" value="Ribokinase-like"/>
</dbReference>
<evidence type="ECO:0000256" key="2">
    <source>
        <dbReference type="ARBA" id="ARBA00022777"/>
    </source>
</evidence>
<reference evidence="5 6" key="1">
    <citation type="submission" date="2019-08" db="EMBL/GenBank/DDBJ databases">
        <title>In-depth cultivation of the pig gut microbiome towards novel bacterial diversity and tailored functional studies.</title>
        <authorList>
            <person name="Wylensek D."/>
            <person name="Hitch T.C.A."/>
            <person name="Clavel T."/>
        </authorList>
    </citation>
    <scope>NUCLEOTIDE SEQUENCE [LARGE SCALE GENOMIC DNA]</scope>
    <source>
        <strain evidence="5 6">Oil+RF-744-GAM-WT-6</strain>
    </source>
</reference>
<dbReference type="Pfam" id="PF00294">
    <property type="entry name" value="PfkB"/>
    <property type="match status" value="1"/>
</dbReference>
<evidence type="ECO:0000259" key="4">
    <source>
        <dbReference type="Pfam" id="PF00294"/>
    </source>
</evidence>
<evidence type="ECO:0000313" key="5">
    <source>
        <dbReference type="EMBL" id="MSS58506.1"/>
    </source>
</evidence>
<evidence type="ECO:0000313" key="6">
    <source>
        <dbReference type="Proteomes" id="UP000461880"/>
    </source>
</evidence>
<keyword evidence="1" id="KW-0808">Transferase</keyword>
<evidence type="ECO:0000256" key="3">
    <source>
        <dbReference type="SAM" id="MobiDB-lite"/>
    </source>
</evidence>
<dbReference type="Proteomes" id="UP000461880">
    <property type="component" value="Unassembled WGS sequence"/>
</dbReference>
<protein>
    <submittedName>
        <fullName evidence="5">Carbohydrate kinase family protein</fullName>
    </submittedName>
</protein>
<dbReference type="AlphaFoldDB" id="A0A7X2TGH3"/>
<sequence length="347" mass="37281">MTAPIPGTRSVRTSTLPITAAGALTEQTKGDREPQGSLHSSMKITGIGSACLDRIHQLEAWPKEDGSTHILSTITQGGGAAATAIVTARRLGQKAAMIAAIGTDEAGAEIRRGLEQEGVDTSCLQIYEGTSPHSEIMVSPDGSRTKFVQNNTLPSIDWNETCRNMICTSDAIHLDGTRYDNAFAAAKIAQEAGVLISLDGCHMQEDHQKDIRLACMADVLIMNARYPMMTTGLSMEEALLFYARHCKVVITTHGADGCYAVMDGRVVHFPAFQVQAADTTGCGDVFHGAFLAAYLEHQPLEDCIAFAEAAAALKSLKPGGRTGIPNRRAVQEFIKNHSDPWILQKND</sequence>
<keyword evidence="6" id="KW-1185">Reference proteome</keyword>
<comment type="caution">
    <text evidence="5">The sequence shown here is derived from an EMBL/GenBank/DDBJ whole genome shotgun (WGS) entry which is preliminary data.</text>
</comment>
<keyword evidence="2 5" id="KW-0418">Kinase</keyword>
<name>A0A7X2TGH3_9FIRM</name>
<dbReference type="PANTHER" id="PTHR10584">
    <property type="entry name" value="SUGAR KINASE"/>
    <property type="match status" value="1"/>
</dbReference>
<feature type="region of interest" description="Disordered" evidence="3">
    <location>
        <begin position="1"/>
        <end position="40"/>
    </location>
</feature>